<dbReference type="PATRIC" id="fig|433924.3.peg.742"/>
<keyword evidence="4" id="KW-0233">DNA recombination</keyword>
<evidence type="ECO:0000256" key="5">
    <source>
        <dbReference type="PROSITE-ProRule" id="PRU01248"/>
    </source>
</evidence>
<evidence type="ECO:0000313" key="8">
    <source>
        <dbReference type="EMBL" id="KTT16261.1"/>
    </source>
</evidence>
<proteinExistence type="inferred from homology"/>
<evidence type="ECO:0000256" key="1">
    <source>
        <dbReference type="ARBA" id="ARBA00008857"/>
    </source>
</evidence>
<dbReference type="InterPro" id="IPR013762">
    <property type="entry name" value="Integrase-like_cat_sf"/>
</dbReference>
<dbReference type="PANTHER" id="PTHR30629:SF2">
    <property type="entry name" value="PROPHAGE INTEGRASE INTS-RELATED"/>
    <property type="match status" value="1"/>
</dbReference>
<dbReference type="InterPro" id="IPR002104">
    <property type="entry name" value="Integrase_catalytic"/>
</dbReference>
<evidence type="ECO:0000259" key="6">
    <source>
        <dbReference type="PROSITE" id="PS51898"/>
    </source>
</evidence>
<accession>A0A147GPA7</accession>
<comment type="similarity">
    <text evidence="1">Belongs to the 'phage' integrase family.</text>
</comment>
<dbReference type="Pfam" id="PF00589">
    <property type="entry name" value="Phage_integrase"/>
    <property type="match status" value="1"/>
</dbReference>
<name>A0A147GPA7_9BURK</name>
<dbReference type="RefSeq" id="WP_058643471.1">
    <property type="nucleotide sequence ID" value="NZ_LDSL01000128.1"/>
</dbReference>
<evidence type="ECO:0000313" key="9">
    <source>
        <dbReference type="Proteomes" id="UP000072741"/>
    </source>
</evidence>
<dbReference type="PANTHER" id="PTHR30629">
    <property type="entry name" value="PROPHAGE INTEGRASE"/>
    <property type="match status" value="1"/>
</dbReference>
<evidence type="ECO:0000256" key="2">
    <source>
        <dbReference type="ARBA" id="ARBA00022908"/>
    </source>
</evidence>
<dbReference type="Proteomes" id="UP000072741">
    <property type="component" value="Unassembled WGS sequence"/>
</dbReference>
<gene>
    <name evidence="8" type="ORF">NS331_18770</name>
</gene>
<dbReference type="Pfam" id="PF22022">
    <property type="entry name" value="Phage_int_M"/>
    <property type="match status" value="1"/>
</dbReference>
<protein>
    <submittedName>
        <fullName evidence="8">Integrase</fullName>
    </submittedName>
</protein>
<comment type="caution">
    <text evidence="8">The sequence shown here is derived from an EMBL/GenBank/DDBJ whole genome shotgun (WGS) entry which is preliminary data.</text>
</comment>
<dbReference type="CDD" id="cd00801">
    <property type="entry name" value="INT_P4_C"/>
    <property type="match status" value="1"/>
</dbReference>
<evidence type="ECO:0000259" key="7">
    <source>
        <dbReference type="PROSITE" id="PS51900"/>
    </source>
</evidence>
<dbReference type="InterPro" id="IPR010998">
    <property type="entry name" value="Integrase_recombinase_N"/>
</dbReference>
<dbReference type="AlphaFoldDB" id="A0A147GPA7"/>
<sequence length="442" mass="50325">MGLLSETQIKATKPGPKESFLNDGDNLFLRVRSSGKAWIYRYDKDGKTVKLGLGSYPAVTLPQARSKAYEASSLRASGQDLKEVRRQREEQERVAALNTFALLAGAWVASAKKDRQWSSGYADKVIRHLEIHVFPWVGNRAIEKIAPTEIVRCLHRIKDRGNLETAQRVREAVQHVYQYAVDVGALEPAGNFVNKNTGGLPAPRSRHYAAITDPVQLGRLLRDIRSYKGSFITRCALRLAPMIFQRPGQLRLAEWEDIRLEDELWRCPPEKMKLREWQKRDSRTPAHLVPLPRQATEILRDLFPLTGPIGPVFRSMSRRSEKTRYISDNTINAALRSMGYDTKEQITGHGFRATARTMIREYLGWAPDVIEHHLAHVSDEELGGSYDRTTFLMQRKTMVQQWADFLDDLEAGKGLLLRDNVQQFVRPPARPVHHAESESLGQ</sequence>
<feature type="domain" description="Tyr recombinase" evidence="6">
    <location>
        <begin position="206"/>
        <end position="399"/>
    </location>
</feature>
<dbReference type="GO" id="GO:0006310">
    <property type="term" value="P:DNA recombination"/>
    <property type="evidence" value="ECO:0007669"/>
    <property type="project" value="UniProtKB-KW"/>
</dbReference>
<organism evidence="8 9">
    <name type="scientific">Pseudacidovorax intermedius</name>
    <dbReference type="NCBI Taxonomy" id="433924"/>
    <lineage>
        <taxon>Bacteria</taxon>
        <taxon>Pseudomonadati</taxon>
        <taxon>Pseudomonadota</taxon>
        <taxon>Betaproteobacteria</taxon>
        <taxon>Burkholderiales</taxon>
        <taxon>Comamonadaceae</taxon>
        <taxon>Pseudacidovorax</taxon>
    </lineage>
</organism>
<dbReference type="InterPro" id="IPR025166">
    <property type="entry name" value="Integrase_DNA_bind_dom"/>
</dbReference>
<dbReference type="Gene3D" id="1.10.443.10">
    <property type="entry name" value="Intergrase catalytic core"/>
    <property type="match status" value="1"/>
</dbReference>
<dbReference type="InterPro" id="IPR038488">
    <property type="entry name" value="Integrase_DNA-bd_sf"/>
</dbReference>
<feature type="domain" description="Core-binding (CB)" evidence="7">
    <location>
        <begin position="98"/>
        <end position="181"/>
    </location>
</feature>
<dbReference type="InterPro" id="IPR050808">
    <property type="entry name" value="Phage_Integrase"/>
</dbReference>
<dbReference type="SUPFAM" id="SSF56349">
    <property type="entry name" value="DNA breaking-rejoining enzymes"/>
    <property type="match status" value="1"/>
</dbReference>
<evidence type="ECO:0000256" key="4">
    <source>
        <dbReference type="ARBA" id="ARBA00023172"/>
    </source>
</evidence>
<dbReference type="InterPro" id="IPR053876">
    <property type="entry name" value="Phage_int_M"/>
</dbReference>
<dbReference type="InterPro" id="IPR011010">
    <property type="entry name" value="DNA_brk_join_enz"/>
</dbReference>
<dbReference type="Gene3D" id="3.30.160.390">
    <property type="entry name" value="Integrase, DNA-binding domain"/>
    <property type="match status" value="1"/>
</dbReference>
<evidence type="ECO:0000256" key="3">
    <source>
        <dbReference type="ARBA" id="ARBA00023125"/>
    </source>
</evidence>
<dbReference type="Gene3D" id="1.10.150.130">
    <property type="match status" value="1"/>
</dbReference>
<keyword evidence="3 5" id="KW-0238">DNA-binding</keyword>
<dbReference type="Pfam" id="PF13356">
    <property type="entry name" value="Arm-DNA-bind_3"/>
    <property type="match status" value="1"/>
</dbReference>
<dbReference type="InterPro" id="IPR044068">
    <property type="entry name" value="CB"/>
</dbReference>
<dbReference type="GO" id="GO:0015074">
    <property type="term" value="P:DNA integration"/>
    <property type="evidence" value="ECO:0007669"/>
    <property type="project" value="UniProtKB-KW"/>
</dbReference>
<dbReference type="PROSITE" id="PS51898">
    <property type="entry name" value="TYR_RECOMBINASE"/>
    <property type="match status" value="1"/>
</dbReference>
<reference evidence="8 9" key="1">
    <citation type="journal article" date="2016" name="Front. Microbiol.">
        <title>Genomic Resource of Rice Seed Associated Bacteria.</title>
        <authorList>
            <person name="Midha S."/>
            <person name="Bansal K."/>
            <person name="Sharma S."/>
            <person name="Kumar N."/>
            <person name="Patil P.P."/>
            <person name="Chaudhry V."/>
            <person name="Patil P.B."/>
        </authorList>
    </citation>
    <scope>NUCLEOTIDE SEQUENCE [LARGE SCALE GENOMIC DNA]</scope>
    <source>
        <strain evidence="8 9">NS331</strain>
    </source>
</reference>
<dbReference type="GO" id="GO:0003677">
    <property type="term" value="F:DNA binding"/>
    <property type="evidence" value="ECO:0007669"/>
    <property type="project" value="UniProtKB-UniRule"/>
</dbReference>
<dbReference type="PROSITE" id="PS51900">
    <property type="entry name" value="CB"/>
    <property type="match status" value="1"/>
</dbReference>
<keyword evidence="2" id="KW-0229">DNA integration</keyword>
<keyword evidence="9" id="KW-1185">Reference proteome</keyword>
<dbReference type="OrthoDB" id="9775880at2"/>
<dbReference type="EMBL" id="LDSL01000128">
    <property type="protein sequence ID" value="KTT16261.1"/>
    <property type="molecule type" value="Genomic_DNA"/>
</dbReference>